<protein>
    <submittedName>
        <fullName evidence="3">Polynucleotide kinase-phosphatase</fullName>
    </submittedName>
</protein>
<dbReference type="Proteomes" id="UP001142372">
    <property type="component" value="Unassembled WGS sequence"/>
</dbReference>
<dbReference type="InterPro" id="IPR050126">
    <property type="entry name" value="Ap4A_hydrolase"/>
</dbReference>
<dbReference type="InterPro" id="IPR029052">
    <property type="entry name" value="Metallo-depent_PP-like"/>
</dbReference>
<dbReference type="InterPro" id="IPR004843">
    <property type="entry name" value="Calcineurin-like_PHP"/>
</dbReference>
<gene>
    <name evidence="3" type="ORF">GCM10017584_37450</name>
</gene>
<dbReference type="SUPFAM" id="SSF52540">
    <property type="entry name" value="P-loop containing nucleoside triphosphate hydrolases"/>
    <property type="match status" value="1"/>
</dbReference>
<reference evidence="3" key="2">
    <citation type="submission" date="2023-01" db="EMBL/GenBank/DDBJ databases">
        <authorList>
            <person name="Sun Q."/>
            <person name="Evtushenko L."/>
        </authorList>
    </citation>
    <scope>NUCLEOTIDE SEQUENCE</scope>
    <source>
        <strain evidence="3">VKM Ac-1401</strain>
    </source>
</reference>
<dbReference type="Gene3D" id="3.30.470.30">
    <property type="entry name" value="DNA ligase/mRNA capping enzyme"/>
    <property type="match status" value="2"/>
</dbReference>
<dbReference type="GO" id="GO:0016791">
    <property type="term" value="F:phosphatase activity"/>
    <property type="evidence" value="ECO:0007669"/>
    <property type="project" value="TreeGrafter"/>
</dbReference>
<dbReference type="EMBL" id="BSEN01000015">
    <property type="protein sequence ID" value="GLJ78171.1"/>
    <property type="molecule type" value="Genomic_DNA"/>
</dbReference>
<dbReference type="NCBIfam" id="TIGR04075">
    <property type="entry name" value="bacter_Pnkp"/>
    <property type="match status" value="1"/>
</dbReference>
<evidence type="ECO:0000313" key="3">
    <source>
        <dbReference type="EMBL" id="GLJ78171.1"/>
    </source>
</evidence>
<dbReference type="Gene3D" id="3.60.21.10">
    <property type="match status" value="1"/>
</dbReference>
<dbReference type="PANTHER" id="PTHR42850:SF7">
    <property type="entry name" value="BIS(5'-NUCLEOSYL)-TETRAPHOSPHATASE PRPE [ASYMMETRICAL]"/>
    <property type="match status" value="1"/>
</dbReference>
<proteinExistence type="predicted"/>
<dbReference type="GO" id="GO:0005737">
    <property type="term" value="C:cytoplasm"/>
    <property type="evidence" value="ECO:0007669"/>
    <property type="project" value="TreeGrafter"/>
</dbReference>
<dbReference type="Pfam" id="PF13671">
    <property type="entry name" value="AAA_33"/>
    <property type="match status" value="1"/>
</dbReference>
<dbReference type="SUPFAM" id="SSF56091">
    <property type="entry name" value="DNA ligase/mRNA capping enzyme, catalytic domain"/>
    <property type="match status" value="1"/>
</dbReference>
<organism evidence="3 4">
    <name type="scientific">Leifsonia poae</name>
    <dbReference type="NCBI Taxonomy" id="110933"/>
    <lineage>
        <taxon>Bacteria</taxon>
        <taxon>Bacillati</taxon>
        <taxon>Actinomycetota</taxon>
        <taxon>Actinomycetes</taxon>
        <taxon>Micrococcales</taxon>
        <taxon>Microbacteriaceae</taxon>
        <taxon>Leifsonia</taxon>
    </lineage>
</organism>
<evidence type="ECO:0000259" key="2">
    <source>
        <dbReference type="Pfam" id="PF16542"/>
    </source>
</evidence>
<keyword evidence="3" id="KW-0418">Kinase</keyword>
<keyword evidence="3" id="KW-0808">Transferase</keyword>
<dbReference type="Pfam" id="PF16542">
    <property type="entry name" value="PNKP_ligase"/>
    <property type="match status" value="1"/>
</dbReference>
<dbReference type="InterPro" id="IPR027417">
    <property type="entry name" value="P-loop_NTPase"/>
</dbReference>
<comment type="caution">
    <text evidence="3">The sequence shown here is derived from an EMBL/GenBank/DDBJ whole genome shotgun (WGS) entry which is preliminary data.</text>
</comment>
<dbReference type="Pfam" id="PF00149">
    <property type="entry name" value="Metallophos"/>
    <property type="match status" value="1"/>
</dbReference>
<dbReference type="RefSeq" id="WP_373877164.1">
    <property type="nucleotide sequence ID" value="NZ_BSEN01000015.1"/>
</dbReference>
<dbReference type="InterPro" id="IPR032380">
    <property type="entry name" value="PNKP_ligase_dom"/>
</dbReference>
<feature type="domain" description="Calcineurin-like phosphoesterase" evidence="1">
    <location>
        <begin position="192"/>
        <end position="387"/>
    </location>
</feature>
<dbReference type="InterPro" id="IPR024028">
    <property type="entry name" value="PNKP_bac"/>
</dbReference>
<dbReference type="InterPro" id="IPR041780">
    <property type="entry name" value="MPP_PrpE-like"/>
</dbReference>
<reference evidence="3" key="1">
    <citation type="journal article" date="2014" name="Int. J. Syst. Evol. Microbiol.">
        <title>Complete genome sequence of Corynebacterium casei LMG S-19264T (=DSM 44701T), isolated from a smear-ripened cheese.</title>
        <authorList>
            <consortium name="US DOE Joint Genome Institute (JGI-PGF)"/>
            <person name="Walter F."/>
            <person name="Albersmeier A."/>
            <person name="Kalinowski J."/>
            <person name="Ruckert C."/>
        </authorList>
    </citation>
    <scope>NUCLEOTIDE SEQUENCE</scope>
    <source>
        <strain evidence="3">VKM Ac-1401</strain>
    </source>
</reference>
<sequence>MTGMDGSIAEPAELRIPALSLVVLVGVSGSGKSTFAREKFAPFETLSSDFFRGLVSNDENSQEATAAAFDALRFVAAKRLEAGLLTVIDATNVQRSSRKSFVDLAKAHDVLPVAVVLDLPERICVERNAARPDRDFGAAVVHRQHGQLRKSLRFLAKEGFRSVHVLSSVEEIAAARVQRVPLLTDRRGETGPFDAIGDVHGCLSELEGLLTTLGYALRRDDEGRAVDAEHPEGRRVVFLGDLVDRGPDSPGVLRLAMGMVENGHALAVPGNHEAKLVRALRGAKVQVSHGLEQTLAQLADETPEFRARVETFCHDLVSHLVLDDGRLVVAHAGLKEAYQGRASGRVRSFALYGDTTGETDEFGLPVRLPWADDYRGSATVLYGHTPTPRAEWVNNTMCLDTGCVFGGSLSALRYPERKVVSVPAERVWYEPARPFLPEDGDGDTSPEREGGLLRIDDVLGKHIIETSTHGRIGVREENAAGALEVMSRWAVDPRRLLYLPPTMSPPNASAREGLLEHPDEAFAAYRREGVTRLLAEEKHMGSRAVVLLTHDAERFGGEPGWLGTVHTRTGRRFFEPGLEQGFLRRLDRAVATAGVWDELETDWLLFDAELLPWSLKAGAMIREQYATVGAAARAALPPAVAALEAAAARGIEVGALLTSTRMRERDADRYVDAYRRYVGHADGLAGIQLAPFQVLAAEGRHFADHDHGWQLAIADRLAAADPALVRRTRRVPIDLDDPESVAAAIAWWTELTEAGGEGMVVKPFANLVRTDSGLAQPGIKVRGREYLRIIYGPDYTEPENLVRLRDRNVAHKRSMALREYALGLEALERLVGGAPLWQVHQAVFAVLAMESEPVDPRL</sequence>
<dbReference type="Gene3D" id="3.40.50.300">
    <property type="entry name" value="P-loop containing nucleotide triphosphate hydrolases"/>
    <property type="match status" value="1"/>
</dbReference>
<evidence type="ECO:0000313" key="4">
    <source>
        <dbReference type="Proteomes" id="UP001142372"/>
    </source>
</evidence>
<dbReference type="AlphaFoldDB" id="A0A9W6HCV9"/>
<keyword evidence="4" id="KW-1185">Reference proteome</keyword>
<accession>A0A9W6HCV9</accession>
<dbReference type="GO" id="GO:0016301">
    <property type="term" value="F:kinase activity"/>
    <property type="evidence" value="ECO:0007669"/>
    <property type="project" value="UniProtKB-KW"/>
</dbReference>
<evidence type="ECO:0000259" key="1">
    <source>
        <dbReference type="Pfam" id="PF00149"/>
    </source>
</evidence>
<feature type="domain" description="Polynucleotide kinase-phosphatase ligase" evidence="2">
    <location>
        <begin position="482"/>
        <end position="853"/>
    </location>
</feature>
<dbReference type="SUPFAM" id="SSF56300">
    <property type="entry name" value="Metallo-dependent phosphatases"/>
    <property type="match status" value="1"/>
</dbReference>
<dbReference type="CDD" id="cd07423">
    <property type="entry name" value="MPP_Prp_like"/>
    <property type="match status" value="1"/>
</dbReference>
<name>A0A9W6HCV9_9MICO</name>
<dbReference type="PANTHER" id="PTHR42850">
    <property type="entry name" value="METALLOPHOSPHOESTERASE"/>
    <property type="match status" value="1"/>
</dbReference>